<organism evidence="6 7">
    <name type="scientific">Pseudochelatococcus contaminans</name>
    <dbReference type="NCBI Taxonomy" id="1538103"/>
    <lineage>
        <taxon>Bacteria</taxon>
        <taxon>Pseudomonadati</taxon>
        <taxon>Pseudomonadota</taxon>
        <taxon>Alphaproteobacteria</taxon>
        <taxon>Hyphomicrobiales</taxon>
        <taxon>Chelatococcaceae</taxon>
        <taxon>Pseudochelatococcus</taxon>
    </lineage>
</organism>
<keyword evidence="6" id="KW-0969">Cilium</keyword>
<dbReference type="GO" id="GO:0009288">
    <property type="term" value="C:bacterial-type flagellum"/>
    <property type="evidence" value="ECO:0007669"/>
    <property type="project" value="UniProtKB-SubCell"/>
</dbReference>
<name>A0A7W6EI21_9HYPH</name>
<dbReference type="AlphaFoldDB" id="A0A7W6EI21"/>
<dbReference type="InterPro" id="IPR001029">
    <property type="entry name" value="Flagellin_N"/>
</dbReference>
<dbReference type="Gene3D" id="1.20.1330.10">
    <property type="entry name" value="f41 fragment of flagellin, N-terminal domain"/>
    <property type="match status" value="2"/>
</dbReference>
<accession>A0A7W6EI21</accession>
<dbReference type="Pfam" id="PF00669">
    <property type="entry name" value="Flagellin_N"/>
    <property type="match status" value="1"/>
</dbReference>
<gene>
    <name evidence="6" type="ORF">FHS81_002811</name>
</gene>
<dbReference type="EMBL" id="JACICC010000007">
    <property type="protein sequence ID" value="MBB3810709.1"/>
    <property type="molecule type" value="Genomic_DNA"/>
</dbReference>
<keyword evidence="3" id="KW-0964">Secreted</keyword>
<dbReference type="GO" id="GO:0005576">
    <property type="term" value="C:extracellular region"/>
    <property type="evidence" value="ECO:0007669"/>
    <property type="project" value="UniProtKB-SubCell"/>
</dbReference>
<dbReference type="RefSeq" id="WP_183753913.1">
    <property type="nucleotide sequence ID" value="NZ_JACICC010000007.1"/>
</dbReference>
<comment type="similarity">
    <text evidence="1 3">Belongs to the bacterial flagellin family.</text>
</comment>
<keyword evidence="7" id="KW-1185">Reference proteome</keyword>
<evidence type="ECO:0000259" key="5">
    <source>
        <dbReference type="Pfam" id="PF00700"/>
    </source>
</evidence>
<feature type="domain" description="Flagellin N-terminal" evidence="4">
    <location>
        <begin position="6"/>
        <end position="136"/>
    </location>
</feature>
<comment type="function">
    <text evidence="3">Flagellin is the subunit protein which polymerizes to form the filaments of bacterial flagella.</text>
</comment>
<dbReference type="Pfam" id="PF00700">
    <property type="entry name" value="Flagellin_C"/>
    <property type="match status" value="1"/>
</dbReference>
<dbReference type="Proteomes" id="UP000537592">
    <property type="component" value="Unassembled WGS sequence"/>
</dbReference>
<evidence type="ECO:0000259" key="4">
    <source>
        <dbReference type="Pfam" id="PF00669"/>
    </source>
</evidence>
<comment type="caution">
    <text evidence="6">The sequence shown here is derived from an EMBL/GenBank/DDBJ whole genome shotgun (WGS) entry which is preliminary data.</text>
</comment>
<feature type="domain" description="Flagellin C-terminal" evidence="5">
    <location>
        <begin position="440"/>
        <end position="525"/>
    </location>
</feature>
<dbReference type="GO" id="GO:0005198">
    <property type="term" value="F:structural molecule activity"/>
    <property type="evidence" value="ECO:0007669"/>
    <property type="project" value="UniProtKB-UniRule"/>
</dbReference>
<proteinExistence type="inferred from homology"/>
<dbReference type="SUPFAM" id="SSF64518">
    <property type="entry name" value="Phase 1 flagellin"/>
    <property type="match status" value="1"/>
</dbReference>
<dbReference type="InterPro" id="IPR046358">
    <property type="entry name" value="Flagellin_C"/>
</dbReference>
<protein>
    <recommendedName>
        <fullName evidence="3">Flagellin</fullName>
    </recommendedName>
</protein>
<sequence length="526" mass="53867">MASLFTNASAQTALKTLTAASKSLASTQTRVATGYRINTAEDNAAYWSIATTLRSDVNALGAVKDALGLGAATVDTVYTGISDTKDLLDQVKSKLVAASQSGVPKAQVQAEITQLQNRLKDTSKSTVINSESWLTQDTSVAGYTSQKDVVGSFTRAAGVVTIENITIDITKTKLYENSTSAQDAVTASLDSATATTARGVYAKAMDDIKAVTNATNAAWNNSLKKTYNPATTTSIAGVATPAAGRTSFGAAATTGTDFGTAVTAISTALTEAQLNTALGLGPTADFGGAGGAGSKFLSSLSADDKTALLNELNANATALKTTLTDINNGAVGDAVGAERVAAATAALATYDAAVAESVNKYVGVAARDAFVTKTAENAIATYSASAKGDVNNQQLGIFDKVRSVISDNNGGNAKAVRVSDIDISNLSDTGFDKAVLSSYISAVDDALQELTLSASIVGAAKARIEGNKTFVQNLVDANNRGIGQLVDADLNEESTKLKALQVQEQLAVQALGIANSSTQSILSLFQ</sequence>
<keyword evidence="2 3" id="KW-0975">Bacterial flagellum</keyword>
<dbReference type="PANTHER" id="PTHR42792">
    <property type="entry name" value="FLAGELLIN"/>
    <property type="match status" value="1"/>
</dbReference>
<comment type="subcellular location">
    <subcellularLocation>
        <location evidence="3">Secreted</location>
    </subcellularLocation>
    <subcellularLocation>
        <location evidence="3">Bacterial flagellum</location>
    </subcellularLocation>
</comment>
<reference evidence="6 7" key="1">
    <citation type="submission" date="2020-08" db="EMBL/GenBank/DDBJ databases">
        <title>Genomic Encyclopedia of Type Strains, Phase IV (KMG-IV): sequencing the most valuable type-strain genomes for metagenomic binning, comparative biology and taxonomic classification.</title>
        <authorList>
            <person name="Goeker M."/>
        </authorList>
    </citation>
    <scope>NUCLEOTIDE SEQUENCE [LARGE SCALE GENOMIC DNA]</scope>
    <source>
        <strain evidence="6 7">DSM 28760</strain>
    </source>
</reference>
<dbReference type="PANTHER" id="PTHR42792:SF2">
    <property type="entry name" value="FLAGELLIN"/>
    <property type="match status" value="1"/>
</dbReference>
<evidence type="ECO:0000313" key="7">
    <source>
        <dbReference type="Proteomes" id="UP000537592"/>
    </source>
</evidence>
<evidence type="ECO:0000256" key="2">
    <source>
        <dbReference type="ARBA" id="ARBA00023143"/>
    </source>
</evidence>
<evidence type="ECO:0000256" key="1">
    <source>
        <dbReference type="ARBA" id="ARBA00005709"/>
    </source>
</evidence>
<keyword evidence="6" id="KW-0282">Flagellum</keyword>
<dbReference type="PRINTS" id="PR00207">
    <property type="entry name" value="FLAGELLIN"/>
</dbReference>
<evidence type="ECO:0000313" key="6">
    <source>
        <dbReference type="EMBL" id="MBB3810709.1"/>
    </source>
</evidence>
<evidence type="ECO:0000256" key="3">
    <source>
        <dbReference type="RuleBase" id="RU362073"/>
    </source>
</evidence>
<dbReference type="InterPro" id="IPR001492">
    <property type="entry name" value="Flagellin"/>
</dbReference>
<keyword evidence="6" id="KW-0966">Cell projection</keyword>